<name>A0ABU0HS54_9HYPH</name>
<accession>A0ABU0HS54</accession>
<organism evidence="2 3">
    <name type="scientific">Methylobacterium persicinum</name>
    <dbReference type="NCBI Taxonomy" id="374426"/>
    <lineage>
        <taxon>Bacteria</taxon>
        <taxon>Pseudomonadati</taxon>
        <taxon>Pseudomonadota</taxon>
        <taxon>Alphaproteobacteria</taxon>
        <taxon>Hyphomicrobiales</taxon>
        <taxon>Methylobacteriaceae</taxon>
        <taxon>Methylobacterium</taxon>
    </lineage>
</organism>
<gene>
    <name evidence="2" type="ORF">QO016_004687</name>
</gene>
<dbReference type="Proteomes" id="UP001236369">
    <property type="component" value="Unassembled WGS sequence"/>
</dbReference>
<reference evidence="2 3" key="1">
    <citation type="submission" date="2023-07" db="EMBL/GenBank/DDBJ databases">
        <title>Genomic Encyclopedia of Type Strains, Phase IV (KMG-IV): sequencing the most valuable type-strain genomes for metagenomic binning, comparative biology and taxonomic classification.</title>
        <authorList>
            <person name="Goeker M."/>
        </authorList>
    </citation>
    <scope>NUCLEOTIDE SEQUENCE [LARGE SCALE GENOMIC DNA]</scope>
    <source>
        <strain evidence="2 3">DSM 19562</strain>
    </source>
</reference>
<comment type="caution">
    <text evidence="2">The sequence shown here is derived from an EMBL/GenBank/DDBJ whole genome shotgun (WGS) entry which is preliminary data.</text>
</comment>
<evidence type="ECO:0000313" key="2">
    <source>
        <dbReference type="EMBL" id="MDQ0445160.1"/>
    </source>
</evidence>
<evidence type="ECO:0000313" key="3">
    <source>
        <dbReference type="Proteomes" id="UP001236369"/>
    </source>
</evidence>
<dbReference type="InterPro" id="IPR043502">
    <property type="entry name" value="DNA/RNA_pol_sf"/>
</dbReference>
<keyword evidence="3" id="KW-1185">Reference proteome</keyword>
<feature type="domain" description="Reverse transcriptase" evidence="1">
    <location>
        <begin position="110"/>
        <end position="291"/>
    </location>
</feature>
<dbReference type="InterPro" id="IPR000477">
    <property type="entry name" value="RT_dom"/>
</dbReference>
<dbReference type="EMBL" id="JAUSVV010000022">
    <property type="protein sequence ID" value="MDQ0445160.1"/>
    <property type="molecule type" value="Genomic_DNA"/>
</dbReference>
<sequence>MLEIDAVVQRAAYLVDAAFADEMRGVAIDARGKLMKLRRAVESGSGKRIRDAQRILLASFSLKLSCVILSADNDNGEVTRLSLHEMAEELDPFFDPDEPVLGFLKIKSVRGDWRPILVFGPRRKTLQTLVCLVLSAKFGPCPIDFMVKGRGVEIAADRITQFIDDGINHFVVADIKACFRSVKQGEIAGRLGIPPAVVRHCLLPGEDLLLPSPSELYPYTSHTAFSEAVRQGLPQGARSSNLVISQLLGPELRSMTSGRDVILYGDDIAIPAVTQEVAETLAKTLSDCLGNHPAGPFRLKRCEVVDARAGFNFLKYKFRRDHRTGYAKLRPADLTYLRFAERVRDIAKWEPINDVYPMVMTYRHRWLASFKRYDACGDALNLLGQSAILELPSLPMSRWDISCRAYAEAGKPVLSHIDDWLDLGLARSRCGPAAK</sequence>
<dbReference type="Pfam" id="PF00078">
    <property type="entry name" value="RVT_1"/>
    <property type="match status" value="1"/>
</dbReference>
<evidence type="ECO:0000259" key="1">
    <source>
        <dbReference type="Pfam" id="PF00078"/>
    </source>
</evidence>
<protein>
    <recommendedName>
        <fullName evidence="1">Reverse transcriptase domain-containing protein</fullName>
    </recommendedName>
</protein>
<dbReference type="SUPFAM" id="SSF56672">
    <property type="entry name" value="DNA/RNA polymerases"/>
    <property type="match status" value="1"/>
</dbReference>
<proteinExistence type="predicted"/>
<dbReference type="RefSeq" id="WP_238249912.1">
    <property type="nucleotide sequence ID" value="NZ_BPQX01000035.1"/>
</dbReference>